<dbReference type="InParanoid" id="A0A251RTX0"/>
<name>A0A251RTX0_HELAN</name>
<proteinExistence type="predicted"/>
<dbReference type="InterPro" id="IPR036322">
    <property type="entry name" value="WD40_repeat_dom_sf"/>
</dbReference>
<dbReference type="AlphaFoldDB" id="A0A251RTX0"/>
<dbReference type="InterPro" id="IPR001680">
    <property type="entry name" value="WD40_rpt"/>
</dbReference>
<feature type="coiled-coil region" evidence="1">
    <location>
        <begin position="25"/>
        <end position="52"/>
    </location>
</feature>
<dbReference type="PANTHER" id="PTHR47232">
    <property type="entry name" value="TRANSDUCIN FAMILY PROTEIN / WD-40 REPEAT FAMILY PROTEIN"/>
    <property type="match status" value="1"/>
</dbReference>
<keyword evidence="4" id="KW-1185">Reference proteome</keyword>
<dbReference type="SMART" id="SM00320">
    <property type="entry name" value="WD40"/>
    <property type="match status" value="4"/>
</dbReference>
<keyword evidence="1" id="KW-0175">Coiled coil</keyword>
<dbReference type="OrthoDB" id="1897642at2759"/>
<dbReference type="PANTHER" id="PTHR47232:SF1">
    <property type="entry name" value="TRANSDUCIN FAMILY PROTEIN _ WD-40 REPEAT FAMILY PROTEIN"/>
    <property type="match status" value="1"/>
</dbReference>
<evidence type="ECO:0000256" key="2">
    <source>
        <dbReference type="SAM" id="MobiDB-lite"/>
    </source>
</evidence>
<gene>
    <name evidence="3" type="ORF">HannXRQ_Chr17g0565911</name>
</gene>
<dbReference type="Proteomes" id="UP000215914">
    <property type="component" value="Chromosome 17"/>
</dbReference>
<feature type="region of interest" description="Disordered" evidence="2">
    <location>
        <begin position="63"/>
        <end position="85"/>
    </location>
</feature>
<sequence>MKMTANNEEEEESLMALLDHLRTRVAYYKSKLDKSEKKLEETRTKLAHIRSSKAPRVLAIESGEEEEGCDFQPKPHYQEEEEEEEEDCKIINTKRKPLLVIPAVSPFPAKKKKIQKTEWSESGDFRLIEMVSSSSSPCKVSCETSTTMLNSQHKRKLRTLVLSPTNHHQFLTSALDGFVNVWQIQDRGSHATLVSSINALSPKQRRWPEDIAWHPNGGSLVSVYNADSGDSQLAILNLNDKEKQVVFLEDKPHVKGVINNVMFMPWAADDCFATCGNDHAVVLWTAKRTLWKPQVLHTNLHSSAVMGVAGMQQKRMVISVGADKKIIGFDLQSEIADYNHRLESKCMSVVPNPRDLNLFMVQTGAPQRQLRLFDMRLKVSQMHEFGWNQESSTSQSALINQAWSPDGLYITSGSADPVIHIFDIRYNGS</sequence>
<organism evidence="3 4">
    <name type="scientific">Helianthus annuus</name>
    <name type="common">Common sunflower</name>
    <dbReference type="NCBI Taxonomy" id="4232"/>
    <lineage>
        <taxon>Eukaryota</taxon>
        <taxon>Viridiplantae</taxon>
        <taxon>Streptophyta</taxon>
        <taxon>Embryophyta</taxon>
        <taxon>Tracheophyta</taxon>
        <taxon>Spermatophyta</taxon>
        <taxon>Magnoliopsida</taxon>
        <taxon>eudicotyledons</taxon>
        <taxon>Gunneridae</taxon>
        <taxon>Pentapetalae</taxon>
        <taxon>asterids</taxon>
        <taxon>campanulids</taxon>
        <taxon>Asterales</taxon>
        <taxon>Asteraceae</taxon>
        <taxon>Asteroideae</taxon>
        <taxon>Heliantheae alliance</taxon>
        <taxon>Heliantheae</taxon>
        <taxon>Helianthus</taxon>
    </lineage>
</organism>
<dbReference type="InterPro" id="IPR015943">
    <property type="entry name" value="WD40/YVTN_repeat-like_dom_sf"/>
</dbReference>
<evidence type="ECO:0000313" key="4">
    <source>
        <dbReference type="Proteomes" id="UP000215914"/>
    </source>
</evidence>
<dbReference type="Pfam" id="PF00400">
    <property type="entry name" value="WD40"/>
    <property type="match status" value="1"/>
</dbReference>
<dbReference type="SUPFAM" id="SSF50978">
    <property type="entry name" value="WD40 repeat-like"/>
    <property type="match status" value="1"/>
</dbReference>
<evidence type="ECO:0000313" key="3">
    <source>
        <dbReference type="EMBL" id="OTF87802.1"/>
    </source>
</evidence>
<accession>A0A251RTX0</accession>
<protein>
    <submittedName>
        <fullName evidence="3">Putative WD40/YVTN repeat-like-containing domain-containing protein</fullName>
    </submittedName>
</protein>
<dbReference type="STRING" id="4232.A0A251RTX0"/>
<dbReference type="EMBL" id="CM007906">
    <property type="protein sequence ID" value="OTF87802.1"/>
    <property type="molecule type" value="Genomic_DNA"/>
</dbReference>
<reference evidence="4" key="1">
    <citation type="journal article" date="2017" name="Nature">
        <title>The sunflower genome provides insights into oil metabolism, flowering and Asterid evolution.</title>
        <authorList>
            <person name="Badouin H."/>
            <person name="Gouzy J."/>
            <person name="Grassa C.J."/>
            <person name="Murat F."/>
            <person name="Staton S.E."/>
            <person name="Cottret L."/>
            <person name="Lelandais-Briere C."/>
            <person name="Owens G.L."/>
            <person name="Carrere S."/>
            <person name="Mayjonade B."/>
            <person name="Legrand L."/>
            <person name="Gill N."/>
            <person name="Kane N.C."/>
            <person name="Bowers J.E."/>
            <person name="Hubner S."/>
            <person name="Bellec A."/>
            <person name="Berard A."/>
            <person name="Berges H."/>
            <person name="Blanchet N."/>
            <person name="Boniface M.C."/>
            <person name="Brunel D."/>
            <person name="Catrice O."/>
            <person name="Chaidir N."/>
            <person name="Claudel C."/>
            <person name="Donnadieu C."/>
            <person name="Faraut T."/>
            <person name="Fievet G."/>
            <person name="Helmstetter N."/>
            <person name="King M."/>
            <person name="Knapp S.J."/>
            <person name="Lai Z."/>
            <person name="Le Paslier M.C."/>
            <person name="Lippi Y."/>
            <person name="Lorenzon L."/>
            <person name="Mandel J.R."/>
            <person name="Marage G."/>
            <person name="Marchand G."/>
            <person name="Marquand E."/>
            <person name="Bret-Mestries E."/>
            <person name="Morien E."/>
            <person name="Nambeesan S."/>
            <person name="Nguyen T."/>
            <person name="Pegot-Espagnet P."/>
            <person name="Pouilly N."/>
            <person name="Raftis F."/>
            <person name="Sallet E."/>
            <person name="Schiex T."/>
            <person name="Thomas J."/>
            <person name="Vandecasteele C."/>
            <person name="Vares D."/>
            <person name="Vear F."/>
            <person name="Vautrin S."/>
            <person name="Crespi M."/>
            <person name="Mangin B."/>
            <person name="Burke J.M."/>
            <person name="Salse J."/>
            <person name="Munos S."/>
            <person name="Vincourt P."/>
            <person name="Rieseberg L.H."/>
            <person name="Langlade N.B."/>
        </authorList>
    </citation>
    <scope>NUCLEOTIDE SEQUENCE [LARGE SCALE GENOMIC DNA]</scope>
    <source>
        <strain evidence="4">cv. SF193</strain>
    </source>
</reference>
<dbReference type="Gene3D" id="2.130.10.10">
    <property type="entry name" value="YVTN repeat-like/Quinoprotein amine dehydrogenase"/>
    <property type="match status" value="2"/>
</dbReference>
<evidence type="ECO:0000256" key="1">
    <source>
        <dbReference type="SAM" id="Coils"/>
    </source>
</evidence>